<name>A0A645DQ33_9ZZZZ</name>
<gene>
    <name evidence="2" type="ORF">SDC9_138493</name>
</gene>
<organism evidence="2">
    <name type="scientific">bioreactor metagenome</name>
    <dbReference type="NCBI Taxonomy" id="1076179"/>
    <lineage>
        <taxon>unclassified sequences</taxon>
        <taxon>metagenomes</taxon>
        <taxon>ecological metagenomes</taxon>
    </lineage>
</organism>
<reference evidence="2" key="1">
    <citation type="submission" date="2019-08" db="EMBL/GenBank/DDBJ databases">
        <authorList>
            <person name="Kucharzyk K."/>
            <person name="Murdoch R.W."/>
            <person name="Higgins S."/>
            <person name="Loffler F."/>
        </authorList>
    </citation>
    <scope>NUCLEOTIDE SEQUENCE</scope>
</reference>
<comment type="caution">
    <text evidence="2">The sequence shown here is derived from an EMBL/GenBank/DDBJ whole genome shotgun (WGS) entry which is preliminary data.</text>
</comment>
<evidence type="ECO:0008006" key="3">
    <source>
        <dbReference type="Google" id="ProtNLM"/>
    </source>
</evidence>
<dbReference type="AlphaFoldDB" id="A0A645DQ33"/>
<evidence type="ECO:0000313" key="2">
    <source>
        <dbReference type="EMBL" id="MPM91365.1"/>
    </source>
</evidence>
<proteinExistence type="predicted"/>
<feature type="region of interest" description="Disordered" evidence="1">
    <location>
        <begin position="271"/>
        <end position="296"/>
    </location>
</feature>
<dbReference type="EMBL" id="VSSQ01038431">
    <property type="protein sequence ID" value="MPM91365.1"/>
    <property type="molecule type" value="Genomic_DNA"/>
</dbReference>
<sequence length="296" mass="31291">MLVAADAAFGTVQIQAGPAGVLAERHLRGNAGRSGHVEVAHGLVLRAHDVPLLQRILHGLGMHRGHIGVQLAGAVQLAQDGHDAAGAVYVFDVVLGRVGRHLAQLGHDAREAVDVGHGEVDTRFLGDGQQVQDGIGGAAHGDIQRHRIFKRRFAGDVTRQCTGIILFVVAFGELNDAFTGVEEQLFTIGVCRQQRAVTRLRQAQRFGQTVHAVGREHSGAGAASRTGMFFEVFEAFIVHLSDLVLADAFENGNQVAGVAVPVLSGFHGAARGKNRGDVQTHGSHQHSGDDLVAVGD</sequence>
<evidence type="ECO:0000256" key="1">
    <source>
        <dbReference type="SAM" id="MobiDB-lite"/>
    </source>
</evidence>
<accession>A0A645DQ33</accession>
<protein>
    <recommendedName>
        <fullName evidence="3">NAD-specific glutamate dehydrogenase</fullName>
    </recommendedName>
</protein>